<sequence>MKVNALQVAAILCFSLYLTNLSDAHTSGGINEPIFTKLCAALQLTDGQVSIRPAVVPSPVEPEDLYGLNMSIAAKDWQTAFVKSKDGDKTWEQIPLAAGINTDWSSRWSTWAKVALHLTNNENKNAVKKQAGLDNAPSDKLLEIRHEIAPIADPAYDTCTEYVANKQKPDKDAAIIGEIRKAVYDDTVTPKANDDIEKAFNGAANTPAAGCESGNPALATKTLLGAACCAFLTVNLLTPKVCDKHAEALTWETANYSTLATYKQLRQLCPTAHKTELTL</sequence>
<dbReference type="AlphaFoldDB" id="G1CRM6"/>
<evidence type="ECO:0000256" key="8">
    <source>
        <dbReference type="ARBA" id="ARBA00023288"/>
    </source>
</evidence>
<feature type="chain" id="PRO_5010116398" evidence="9">
    <location>
        <begin position="25"/>
        <end position="279"/>
    </location>
</feature>
<comment type="function">
    <text evidence="1">VSG forms a coat on the surface of the parasite. The trypanosome evades the immune response of the host by expressing a series of antigenically distinct VSGs from an estimated 1000 VSG genes.</text>
</comment>
<protein>
    <submittedName>
        <fullName evidence="12">B-VSG</fullName>
    </submittedName>
</protein>
<dbReference type="EMBL" id="JF894237">
    <property type="protein sequence ID" value="AEL79529.1"/>
    <property type="molecule type" value="Genomic_DNA"/>
</dbReference>
<evidence type="ECO:0000256" key="6">
    <source>
        <dbReference type="ARBA" id="ARBA00023136"/>
    </source>
</evidence>
<comment type="subcellular location">
    <subcellularLocation>
        <location evidence="2">Cell membrane</location>
        <topology evidence="2">Lipid-anchor</topology>
        <topology evidence="2">GPI-anchor</topology>
    </subcellularLocation>
</comment>
<gene>
    <name evidence="12" type="primary">BES09S05</name>
    <name evidence="13" type="synonym">BES21S05</name>
    <name evidence="11" type="synonym">BES33S04</name>
</gene>
<proteinExistence type="predicted"/>
<reference evidence="12" key="1">
    <citation type="submission" date="2011-04" db="EMBL/GenBank/DDBJ databases">
        <title>Telomeric expression sites from Trypanosoma brucei TREU 927.</title>
        <authorList>
            <person name="Jackson A.P."/>
            <person name="Hertz-Fowler C."/>
            <person name="Berriman M."/>
        </authorList>
    </citation>
    <scope>NUCLEOTIDE SEQUENCE</scope>
</reference>
<keyword evidence="6" id="KW-0472">Membrane</keyword>
<keyword evidence="3" id="KW-1003">Cell membrane</keyword>
<evidence type="ECO:0000256" key="2">
    <source>
        <dbReference type="ARBA" id="ARBA00004609"/>
    </source>
</evidence>
<evidence type="ECO:0000256" key="5">
    <source>
        <dbReference type="ARBA" id="ARBA00022729"/>
    </source>
</evidence>
<keyword evidence="7" id="KW-0325">Glycoprotein</keyword>
<name>G1CRM6_TRYB2</name>
<dbReference type="EMBL" id="JF894239">
    <property type="protein sequence ID" value="AEL79545.1"/>
    <property type="molecule type" value="Genomic_DNA"/>
</dbReference>
<evidence type="ECO:0000313" key="12">
    <source>
        <dbReference type="EMBL" id="AEL79545.1"/>
    </source>
</evidence>
<feature type="domain" description="Trypanosome variant surface glycoprotein B-type N-terminal" evidence="10">
    <location>
        <begin position="18"/>
        <end position="278"/>
    </location>
</feature>
<dbReference type="GO" id="GO:0098552">
    <property type="term" value="C:side of membrane"/>
    <property type="evidence" value="ECO:0007669"/>
    <property type="project" value="UniProtKB-KW"/>
</dbReference>
<evidence type="ECO:0000313" key="13">
    <source>
        <dbReference type="EMBL" id="AEL79563.1"/>
    </source>
</evidence>
<evidence type="ECO:0000256" key="4">
    <source>
        <dbReference type="ARBA" id="ARBA00022622"/>
    </source>
</evidence>
<feature type="signal peptide" evidence="9">
    <location>
        <begin position="1"/>
        <end position="24"/>
    </location>
</feature>
<evidence type="ECO:0000256" key="1">
    <source>
        <dbReference type="ARBA" id="ARBA00002523"/>
    </source>
</evidence>
<organism evidence="12">
    <name type="scientific">Trypanosoma brucei brucei (strain 927/4 GUTat10.1)</name>
    <dbReference type="NCBI Taxonomy" id="185431"/>
    <lineage>
        <taxon>Eukaryota</taxon>
        <taxon>Discoba</taxon>
        <taxon>Euglenozoa</taxon>
        <taxon>Kinetoplastea</taxon>
        <taxon>Metakinetoplastina</taxon>
        <taxon>Trypanosomatida</taxon>
        <taxon>Trypanosomatidae</taxon>
        <taxon>Trypanosoma</taxon>
    </lineage>
</organism>
<keyword evidence="4" id="KW-0336">GPI-anchor</keyword>
<accession>G1CRM6</accession>
<evidence type="ECO:0000256" key="3">
    <source>
        <dbReference type="ARBA" id="ARBA00022475"/>
    </source>
</evidence>
<keyword evidence="5 9" id="KW-0732">Signal</keyword>
<evidence type="ECO:0000259" key="10">
    <source>
        <dbReference type="Pfam" id="PF13206"/>
    </source>
</evidence>
<evidence type="ECO:0000313" key="11">
    <source>
        <dbReference type="EMBL" id="AEL79529.1"/>
    </source>
</evidence>
<dbReference type="Pfam" id="PF13206">
    <property type="entry name" value="VSG_B"/>
    <property type="match status" value="1"/>
</dbReference>
<dbReference type="GO" id="GO:0005886">
    <property type="term" value="C:plasma membrane"/>
    <property type="evidence" value="ECO:0007669"/>
    <property type="project" value="UniProtKB-SubCell"/>
</dbReference>
<evidence type="ECO:0000256" key="7">
    <source>
        <dbReference type="ARBA" id="ARBA00023180"/>
    </source>
</evidence>
<dbReference type="InterPro" id="IPR025932">
    <property type="entry name" value="Trypano_VSG_B_N_dom"/>
</dbReference>
<keyword evidence="8" id="KW-0449">Lipoprotein</keyword>
<dbReference type="EMBL" id="JF894241">
    <property type="protein sequence ID" value="AEL79563.1"/>
    <property type="molecule type" value="Genomic_DNA"/>
</dbReference>
<evidence type="ECO:0000256" key="9">
    <source>
        <dbReference type="SAM" id="SignalP"/>
    </source>
</evidence>